<evidence type="ECO:0000256" key="2">
    <source>
        <dbReference type="ARBA" id="ARBA00007362"/>
    </source>
</evidence>
<feature type="transmembrane region" description="Helical" evidence="6">
    <location>
        <begin position="75"/>
        <end position="97"/>
    </location>
</feature>
<evidence type="ECO:0000256" key="5">
    <source>
        <dbReference type="ARBA" id="ARBA00023136"/>
    </source>
</evidence>
<keyword evidence="5 6" id="KW-0472">Membrane</keyword>
<dbReference type="RefSeq" id="WP_211344779.1">
    <property type="nucleotide sequence ID" value="NZ_BAAAYS010000016.1"/>
</dbReference>
<evidence type="ECO:0000256" key="4">
    <source>
        <dbReference type="ARBA" id="ARBA00022989"/>
    </source>
</evidence>
<feature type="transmembrane region" description="Helical" evidence="6">
    <location>
        <begin position="131"/>
        <end position="148"/>
    </location>
</feature>
<keyword evidence="9" id="KW-1185">Reference proteome</keyword>
<comment type="subcellular location">
    <subcellularLocation>
        <location evidence="1">Membrane</location>
        <topology evidence="1">Multi-pass membrane protein</topology>
    </subcellularLocation>
</comment>
<name>A0A543HXK4_9MICO</name>
<dbReference type="SUPFAM" id="SSF103481">
    <property type="entry name" value="Multidrug resistance efflux transporter EmrE"/>
    <property type="match status" value="2"/>
</dbReference>
<dbReference type="Pfam" id="PF00892">
    <property type="entry name" value="EamA"/>
    <property type="match status" value="2"/>
</dbReference>
<gene>
    <name evidence="8" type="ORF">FB466_1316</name>
</gene>
<feature type="transmembrane region" description="Helical" evidence="6">
    <location>
        <begin position="46"/>
        <end position="63"/>
    </location>
</feature>
<comment type="caution">
    <text evidence="8">The sequence shown here is derived from an EMBL/GenBank/DDBJ whole genome shotgun (WGS) entry which is preliminary data.</text>
</comment>
<evidence type="ECO:0000313" key="9">
    <source>
        <dbReference type="Proteomes" id="UP000318331"/>
    </source>
</evidence>
<dbReference type="InterPro" id="IPR050638">
    <property type="entry name" value="AA-Vitamin_Transporters"/>
</dbReference>
<feature type="domain" description="EamA" evidence="7">
    <location>
        <begin position="162"/>
        <end position="292"/>
    </location>
</feature>
<feature type="transmembrane region" description="Helical" evidence="6">
    <location>
        <begin position="192"/>
        <end position="212"/>
    </location>
</feature>
<dbReference type="AlphaFoldDB" id="A0A543HXK4"/>
<organism evidence="8 9">
    <name type="scientific">Klugiella xanthotipulae</name>
    <dbReference type="NCBI Taxonomy" id="244735"/>
    <lineage>
        <taxon>Bacteria</taxon>
        <taxon>Bacillati</taxon>
        <taxon>Actinomycetota</taxon>
        <taxon>Actinomycetes</taxon>
        <taxon>Micrococcales</taxon>
        <taxon>Microbacteriaceae</taxon>
        <taxon>Klugiella</taxon>
    </lineage>
</organism>
<feature type="transmembrane region" description="Helical" evidence="6">
    <location>
        <begin position="275"/>
        <end position="292"/>
    </location>
</feature>
<proteinExistence type="inferred from homology"/>
<feature type="transmembrane region" description="Helical" evidence="6">
    <location>
        <begin position="251"/>
        <end position="269"/>
    </location>
</feature>
<feature type="domain" description="EamA" evidence="7">
    <location>
        <begin position="15"/>
        <end position="147"/>
    </location>
</feature>
<feature type="transmembrane region" description="Helical" evidence="6">
    <location>
        <begin position="218"/>
        <end position="239"/>
    </location>
</feature>
<reference evidence="8 9" key="1">
    <citation type="submission" date="2019-06" db="EMBL/GenBank/DDBJ databases">
        <title>Sequencing the genomes of 1000 actinobacteria strains.</title>
        <authorList>
            <person name="Klenk H.-P."/>
        </authorList>
    </citation>
    <scope>NUCLEOTIDE SEQUENCE [LARGE SCALE GENOMIC DNA]</scope>
    <source>
        <strain evidence="8 9">DSM 18031</strain>
    </source>
</reference>
<keyword evidence="4 6" id="KW-1133">Transmembrane helix</keyword>
<protein>
    <submittedName>
        <fullName evidence="8">Threonine/homoserine efflux transporter RhtA</fullName>
    </submittedName>
</protein>
<comment type="similarity">
    <text evidence="2">Belongs to the EamA transporter family.</text>
</comment>
<dbReference type="PANTHER" id="PTHR32322">
    <property type="entry name" value="INNER MEMBRANE TRANSPORTER"/>
    <property type="match status" value="1"/>
</dbReference>
<dbReference type="InterPro" id="IPR000620">
    <property type="entry name" value="EamA_dom"/>
</dbReference>
<feature type="transmembrane region" description="Helical" evidence="6">
    <location>
        <begin position="160"/>
        <end position="180"/>
    </location>
</feature>
<evidence type="ECO:0000256" key="1">
    <source>
        <dbReference type="ARBA" id="ARBA00004141"/>
    </source>
</evidence>
<feature type="transmembrane region" description="Helical" evidence="6">
    <location>
        <begin position="103"/>
        <end position="124"/>
    </location>
</feature>
<sequence>MTATEPPASPARINYLLLVLANLFWAGNFIAGRLVVTEITPLQLTWTRWLIALIILIPLALRVDGRVWRAGLREWPLHVCLAVLGVIGFNLFSYVALQYTTSLDAAVVGSINPALIAVVAAIIIRERIKPLNVLGLAVSLLGVLLVLTDGNLLGTFTADYNLGELYMLGAVTVWTFYSILGRKLTTPPVTSTAIQAIMAVIILTPFIAVGGFDVSLSAGGWTGLLYIAVFPSVLSFMFWNIAVRRVGAARSGIFLNLLPVFTALLGLLMGNGISAVQLLGGGLVILGVSVTVRPPRRAIV</sequence>
<evidence type="ECO:0000313" key="8">
    <source>
        <dbReference type="EMBL" id="TQM63067.1"/>
    </source>
</evidence>
<evidence type="ECO:0000256" key="6">
    <source>
        <dbReference type="SAM" id="Phobius"/>
    </source>
</evidence>
<feature type="transmembrane region" description="Helical" evidence="6">
    <location>
        <begin position="12"/>
        <end position="34"/>
    </location>
</feature>
<keyword evidence="3 6" id="KW-0812">Transmembrane</keyword>
<dbReference type="InterPro" id="IPR037185">
    <property type="entry name" value="EmrE-like"/>
</dbReference>
<evidence type="ECO:0000256" key="3">
    <source>
        <dbReference type="ARBA" id="ARBA00022692"/>
    </source>
</evidence>
<evidence type="ECO:0000259" key="7">
    <source>
        <dbReference type="Pfam" id="PF00892"/>
    </source>
</evidence>
<dbReference type="GO" id="GO:0016020">
    <property type="term" value="C:membrane"/>
    <property type="evidence" value="ECO:0007669"/>
    <property type="project" value="UniProtKB-SubCell"/>
</dbReference>
<dbReference type="Proteomes" id="UP000318331">
    <property type="component" value="Unassembled WGS sequence"/>
</dbReference>
<dbReference type="EMBL" id="VFPN01000002">
    <property type="protein sequence ID" value="TQM63067.1"/>
    <property type="molecule type" value="Genomic_DNA"/>
</dbReference>
<accession>A0A543HXK4</accession>
<dbReference type="PANTHER" id="PTHR32322:SF2">
    <property type="entry name" value="EAMA DOMAIN-CONTAINING PROTEIN"/>
    <property type="match status" value="1"/>
</dbReference>